<feature type="non-terminal residue" evidence="1">
    <location>
        <position position="1"/>
    </location>
</feature>
<dbReference type="AlphaFoldDB" id="A0A0F9G1U6"/>
<organism evidence="1">
    <name type="scientific">marine sediment metagenome</name>
    <dbReference type="NCBI Taxonomy" id="412755"/>
    <lineage>
        <taxon>unclassified sequences</taxon>
        <taxon>metagenomes</taxon>
        <taxon>ecological metagenomes</taxon>
    </lineage>
</organism>
<protein>
    <submittedName>
        <fullName evidence="1">Uncharacterized protein</fullName>
    </submittedName>
</protein>
<gene>
    <name evidence="1" type="ORF">LCGC14_2174250</name>
</gene>
<dbReference type="EMBL" id="LAZR01028139">
    <property type="protein sequence ID" value="KKL63520.1"/>
    <property type="molecule type" value="Genomic_DNA"/>
</dbReference>
<name>A0A0F9G1U6_9ZZZZ</name>
<comment type="caution">
    <text evidence="1">The sequence shown here is derived from an EMBL/GenBank/DDBJ whole genome shotgun (WGS) entry which is preliminary data.</text>
</comment>
<proteinExistence type="predicted"/>
<evidence type="ECO:0000313" key="1">
    <source>
        <dbReference type="EMBL" id="KKL63520.1"/>
    </source>
</evidence>
<accession>A0A0F9G1U6</accession>
<reference evidence="1" key="1">
    <citation type="journal article" date="2015" name="Nature">
        <title>Complex archaea that bridge the gap between prokaryotes and eukaryotes.</title>
        <authorList>
            <person name="Spang A."/>
            <person name="Saw J.H."/>
            <person name="Jorgensen S.L."/>
            <person name="Zaremba-Niedzwiedzka K."/>
            <person name="Martijn J."/>
            <person name="Lind A.E."/>
            <person name="van Eijk R."/>
            <person name="Schleper C."/>
            <person name="Guy L."/>
            <person name="Ettema T.J."/>
        </authorList>
    </citation>
    <scope>NUCLEOTIDE SEQUENCE</scope>
</reference>
<sequence>EWTPSNDVDRTRWLLARRDGKLLLKKWATTKKVLLADAAGKDPVAARNAVWGLIGLGKDEIVADLAGLLTGPTAGTIGPVLAGCRHLLSGSDPNMQPIRRWRDRALRAPIAWGGLLDESNEQP</sequence>